<protein>
    <submittedName>
        <fullName evidence="1">Uncharacterized protein</fullName>
    </submittedName>
</protein>
<dbReference type="AlphaFoldDB" id="A0A2P2PDU2"/>
<reference evidence="1" key="1">
    <citation type="submission" date="2018-02" db="EMBL/GenBank/DDBJ databases">
        <title>Rhizophora mucronata_Transcriptome.</title>
        <authorList>
            <person name="Meera S.P."/>
            <person name="Sreeshan A."/>
            <person name="Augustine A."/>
        </authorList>
    </citation>
    <scope>NUCLEOTIDE SEQUENCE</scope>
    <source>
        <tissue evidence="1">Leaf</tissue>
    </source>
</reference>
<organism evidence="1">
    <name type="scientific">Rhizophora mucronata</name>
    <name type="common">Asiatic mangrove</name>
    <dbReference type="NCBI Taxonomy" id="61149"/>
    <lineage>
        <taxon>Eukaryota</taxon>
        <taxon>Viridiplantae</taxon>
        <taxon>Streptophyta</taxon>
        <taxon>Embryophyta</taxon>
        <taxon>Tracheophyta</taxon>
        <taxon>Spermatophyta</taxon>
        <taxon>Magnoliopsida</taxon>
        <taxon>eudicotyledons</taxon>
        <taxon>Gunneridae</taxon>
        <taxon>Pentapetalae</taxon>
        <taxon>rosids</taxon>
        <taxon>fabids</taxon>
        <taxon>Malpighiales</taxon>
        <taxon>Rhizophoraceae</taxon>
        <taxon>Rhizophora</taxon>
    </lineage>
</organism>
<evidence type="ECO:0000313" key="1">
    <source>
        <dbReference type="EMBL" id="MBX52821.1"/>
    </source>
</evidence>
<accession>A0A2P2PDU2</accession>
<sequence>MVKNHLIPLNYGLIECHHPNVCN</sequence>
<dbReference type="EMBL" id="GGEC01072337">
    <property type="protein sequence ID" value="MBX52821.1"/>
    <property type="molecule type" value="Transcribed_RNA"/>
</dbReference>
<proteinExistence type="predicted"/>
<name>A0A2P2PDU2_RHIMU</name>